<keyword evidence="2" id="KW-0238">DNA-binding</keyword>
<name>A0ABS6HD48_9PROT</name>
<organism evidence="5 6">
    <name type="scientific">Falsiroseomonas oleicola</name>
    <dbReference type="NCBI Taxonomy" id="2801474"/>
    <lineage>
        <taxon>Bacteria</taxon>
        <taxon>Pseudomonadati</taxon>
        <taxon>Pseudomonadota</taxon>
        <taxon>Alphaproteobacteria</taxon>
        <taxon>Acetobacterales</taxon>
        <taxon>Roseomonadaceae</taxon>
        <taxon>Falsiroseomonas</taxon>
    </lineage>
</organism>
<evidence type="ECO:0000313" key="5">
    <source>
        <dbReference type="EMBL" id="MBU8545396.1"/>
    </source>
</evidence>
<dbReference type="Pfam" id="PF00392">
    <property type="entry name" value="GntR"/>
    <property type="match status" value="1"/>
</dbReference>
<dbReference type="Proteomes" id="UP000689967">
    <property type="component" value="Unassembled WGS sequence"/>
</dbReference>
<reference evidence="5 6" key="1">
    <citation type="submission" date="2021-01" db="EMBL/GenBank/DDBJ databases">
        <title>Roseomonas sp. nov, a bacterium isolated from an oil production mixture in Yumen Oilfield.</title>
        <authorList>
            <person name="Wu D."/>
        </authorList>
    </citation>
    <scope>NUCLEOTIDE SEQUENCE [LARGE SCALE GENOMIC DNA]</scope>
    <source>
        <strain evidence="5 6">ROY-5-3</strain>
    </source>
</reference>
<evidence type="ECO:0000256" key="2">
    <source>
        <dbReference type="ARBA" id="ARBA00023125"/>
    </source>
</evidence>
<keyword evidence="3" id="KW-0804">Transcription</keyword>
<dbReference type="PROSITE" id="PS50949">
    <property type="entry name" value="HTH_GNTR"/>
    <property type="match status" value="1"/>
</dbReference>
<dbReference type="InterPro" id="IPR011711">
    <property type="entry name" value="GntR_C"/>
</dbReference>
<dbReference type="EMBL" id="JAERQM010000005">
    <property type="protein sequence ID" value="MBU8545396.1"/>
    <property type="molecule type" value="Genomic_DNA"/>
</dbReference>
<accession>A0ABS6HD48</accession>
<dbReference type="SMART" id="SM00345">
    <property type="entry name" value="HTH_GNTR"/>
    <property type="match status" value="1"/>
</dbReference>
<dbReference type="PANTHER" id="PTHR43537">
    <property type="entry name" value="TRANSCRIPTIONAL REGULATOR, GNTR FAMILY"/>
    <property type="match status" value="1"/>
</dbReference>
<evidence type="ECO:0000256" key="1">
    <source>
        <dbReference type="ARBA" id="ARBA00023015"/>
    </source>
</evidence>
<protein>
    <submittedName>
        <fullName evidence="5">GntR family transcriptional regulator</fullName>
    </submittedName>
</protein>
<dbReference type="SMART" id="SM00895">
    <property type="entry name" value="FCD"/>
    <property type="match status" value="1"/>
</dbReference>
<evidence type="ECO:0000313" key="6">
    <source>
        <dbReference type="Proteomes" id="UP000689967"/>
    </source>
</evidence>
<dbReference type="PANTHER" id="PTHR43537:SF24">
    <property type="entry name" value="GLUCONATE OPERON TRANSCRIPTIONAL REPRESSOR"/>
    <property type="match status" value="1"/>
</dbReference>
<keyword evidence="6" id="KW-1185">Reference proteome</keyword>
<gene>
    <name evidence="5" type="ORF">JJQ90_16860</name>
</gene>
<keyword evidence="1" id="KW-0805">Transcription regulation</keyword>
<evidence type="ECO:0000256" key="3">
    <source>
        <dbReference type="ARBA" id="ARBA00023163"/>
    </source>
</evidence>
<dbReference type="InterPro" id="IPR000524">
    <property type="entry name" value="Tscrpt_reg_HTH_GntR"/>
</dbReference>
<evidence type="ECO:0000259" key="4">
    <source>
        <dbReference type="PROSITE" id="PS50949"/>
    </source>
</evidence>
<sequence length="216" mass="23841">MDPITAAPRGLADAVHERLLDMLETRRLPADTAVAERRLATELGVSRTPLREALRRLEGEGWLGRRSDGTLAVRRLDVEEMLEVLQVRKLLEVEAAATAAGRIDPAALAELRERVSALAATREPRSPEREAVDLALHRLIGEACGNRTLASTIADLRRRTFLFATRRLPERLEPVCAEHLAILNALESGDRDGARVAMGTHIDNTRAGILRRLTES</sequence>
<proteinExistence type="predicted"/>
<feature type="domain" description="HTH gntR-type" evidence="4">
    <location>
        <begin position="9"/>
        <end position="75"/>
    </location>
</feature>
<comment type="caution">
    <text evidence="5">The sequence shown here is derived from an EMBL/GenBank/DDBJ whole genome shotgun (WGS) entry which is preliminary data.</text>
</comment>
<dbReference type="RefSeq" id="WP_216877412.1">
    <property type="nucleotide sequence ID" value="NZ_JAERQM010000005.1"/>
</dbReference>
<dbReference type="Pfam" id="PF07729">
    <property type="entry name" value="FCD"/>
    <property type="match status" value="1"/>
</dbReference>